<keyword evidence="3" id="KW-1185">Reference proteome</keyword>
<organism evidence="2">
    <name type="scientific">Salvia splendens</name>
    <name type="common">Scarlet sage</name>
    <dbReference type="NCBI Taxonomy" id="180675"/>
    <lineage>
        <taxon>Eukaryota</taxon>
        <taxon>Viridiplantae</taxon>
        <taxon>Streptophyta</taxon>
        <taxon>Embryophyta</taxon>
        <taxon>Tracheophyta</taxon>
        <taxon>Spermatophyta</taxon>
        <taxon>Magnoliopsida</taxon>
        <taxon>eudicotyledons</taxon>
        <taxon>Gunneridae</taxon>
        <taxon>Pentapetalae</taxon>
        <taxon>asterids</taxon>
        <taxon>lamiids</taxon>
        <taxon>Lamiales</taxon>
        <taxon>Lamiaceae</taxon>
        <taxon>Nepetoideae</taxon>
        <taxon>Mentheae</taxon>
        <taxon>Salviinae</taxon>
        <taxon>Salvia</taxon>
        <taxon>Salvia subgen. Calosphace</taxon>
        <taxon>core Calosphace</taxon>
    </lineage>
</organism>
<evidence type="ECO:0000256" key="1">
    <source>
        <dbReference type="SAM" id="MobiDB-lite"/>
    </source>
</evidence>
<feature type="region of interest" description="Disordered" evidence="1">
    <location>
        <begin position="1"/>
        <end position="34"/>
    </location>
</feature>
<proteinExistence type="predicted"/>
<evidence type="ECO:0000313" key="2">
    <source>
        <dbReference type="EMBL" id="KAG6397693.1"/>
    </source>
</evidence>
<dbReference type="PANTHER" id="PTHR46250">
    <property type="entry name" value="MYB/SANT-LIKE DNA-BINDING DOMAIN PROTEIN-RELATED"/>
    <property type="match status" value="1"/>
</dbReference>
<dbReference type="Proteomes" id="UP000298416">
    <property type="component" value="Unassembled WGS sequence"/>
</dbReference>
<dbReference type="EMBL" id="PNBA02000016">
    <property type="protein sequence ID" value="KAG6397693.1"/>
    <property type="molecule type" value="Genomic_DNA"/>
</dbReference>
<reference evidence="2" key="1">
    <citation type="submission" date="2018-01" db="EMBL/GenBank/DDBJ databases">
        <authorList>
            <person name="Mao J.F."/>
        </authorList>
    </citation>
    <scope>NUCLEOTIDE SEQUENCE</scope>
    <source>
        <strain evidence="2">Huo1</strain>
        <tissue evidence="2">Leaf</tissue>
    </source>
</reference>
<gene>
    <name evidence="2" type="ORF">SASPL_143863</name>
</gene>
<reference evidence="2" key="2">
    <citation type="submission" date="2020-08" db="EMBL/GenBank/DDBJ databases">
        <title>Plant Genome Project.</title>
        <authorList>
            <person name="Zhang R.-G."/>
        </authorList>
    </citation>
    <scope>NUCLEOTIDE SEQUENCE</scope>
    <source>
        <strain evidence="2">Huo1</strain>
        <tissue evidence="2">Leaf</tissue>
    </source>
</reference>
<comment type="caution">
    <text evidence="2">The sequence shown here is derived from an EMBL/GenBank/DDBJ whole genome shotgun (WGS) entry which is preliminary data.</text>
</comment>
<protein>
    <recommendedName>
        <fullName evidence="4">Myb/SANT-like domain-containing protein</fullName>
    </recommendedName>
</protein>
<evidence type="ECO:0000313" key="3">
    <source>
        <dbReference type="Proteomes" id="UP000298416"/>
    </source>
</evidence>
<name>A0A8X8ZAQ3_SALSN</name>
<evidence type="ECO:0008006" key="4">
    <source>
        <dbReference type="Google" id="ProtNLM"/>
    </source>
</evidence>
<dbReference type="AlphaFoldDB" id="A0A8X8ZAQ3"/>
<feature type="compositionally biased region" description="Polar residues" evidence="1">
    <location>
        <begin position="11"/>
        <end position="30"/>
    </location>
</feature>
<accession>A0A8X8ZAQ3</accession>
<sequence>MADSLRVGPNTDFSQGTQGSSQYHRSSYQRNEIGHRSWTDREEAVLISALKELVALGWKSDNGFRGGYLTKIEELMQKEFPRTDIKGLSKAFETKAPIKSFECLSYY</sequence>